<evidence type="ECO:0000313" key="3">
    <source>
        <dbReference type="EMBL" id="KAI5349258.1"/>
    </source>
</evidence>
<proteinExistence type="predicted"/>
<dbReference type="InParanoid" id="A0A5E4G837"/>
<name>A0A5E4G837_PRUDU</name>
<dbReference type="PANTHER" id="PTHR47723:SF19">
    <property type="entry name" value="POLYNUCLEOTIDYL TRANSFERASE, RIBONUCLEASE H-LIKE SUPERFAMILY PROTEIN"/>
    <property type="match status" value="1"/>
</dbReference>
<evidence type="ECO:0000259" key="2">
    <source>
        <dbReference type="Pfam" id="PF13456"/>
    </source>
</evidence>
<accession>A0A5E4G837</accession>
<keyword evidence="1" id="KW-0472">Membrane</keyword>
<feature type="transmembrane region" description="Helical" evidence="1">
    <location>
        <begin position="40"/>
        <end position="62"/>
    </location>
</feature>
<dbReference type="EMBL" id="JAJFAZ020000001">
    <property type="protein sequence ID" value="KAI5349258.1"/>
    <property type="molecule type" value="Genomic_DNA"/>
</dbReference>
<dbReference type="GO" id="GO:0003676">
    <property type="term" value="F:nucleic acid binding"/>
    <property type="evidence" value="ECO:0007669"/>
    <property type="project" value="InterPro"/>
</dbReference>
<reference evidence="5" key="2">
    <citation type="journal article" date="2020" name="Plant J.">
        <title>Transposons played a major role in the diversification between the closely related almond and peach genomes: results from the almond genome sequence.</title>
        <authorList>
            <person name="Alioto T."/>
            <person name="Alexiou K.G."/>
            <person name="Bardil A."/>
            <person name="Barteri F."/>
            <person name="Castanera R."/>
            <person name="Cruz F."/>
            <person name="Dhingra A."/>
            <person name="Duval H."/>
            <person name="Fernandez I Marti A."/>
            <person name="Frias L."/>
            <person name="Galan B."/>
            <person name="Garcia J.L."/>
            <person name="Howad W."/>
            <person name="Gomez-Garrido J."/>
            <person name="Gut M."/>
            <person name="Julca I."/>
            <person name="Morata J."/>
            <person name="Puigdomenech P."/>
            <person name="Ribeca P."/>
            <person name="Rubio Cabetas M.J."/>
            <person name="Vlasova A."/>
            <person name="Wirthensohn M."/>
            <person name="Garcia-Mas J."/>
            <person name="Gabaldon T."/>
            <person name="Casacuberta J.M."/>
            <person name="Arus P."/>
        </authorList>
    </citation>
    <scope>NUCLEOTIDE SEQUENCE [LARGE SCALE GENOMIC DNA]</scope>
    <source>
        <strain evidence="5">cv. Texas</strain>
    </source>
</reference>
<dbReference type="GO" id="GO:0004523">
    <property type="term" value="F:RNA-DNA hybrid ribonuclease activity"/>
    <property type="evidence" value="ECO:0007669"/>
    <property type="project" value="InterPro"/>
</dbReference>
<sequence>MDFVYRSVEGFFKLNVDGVADLATSSGRAGAIVRDHHGNLVGAVAMRALILASILAIELYALKIGIRSATSGVATLPPFYVSRSANGAAHRIARFSLCDNGLSF</sequence>
<keyword evidence="1" id="KW-0812">Transmembrane</keyword>
<dbReference type="InterPro" id="IPR002156">
    <property type="entry name" value="RNaseH_domain"/>
</dbReference>
<dbReference type="AlphaFoldDB" id="A0A5E4G837"/>
<dbReference type="InterPro" id="IPR053151">
    <property type="entry name" value="RNase_H-like"/>
</dbReference>
<reference evidence="3 6" key="3">
    <citation type="journal article" date="2022" name="G3 (Bethesda)">
        <title>Whole-genome sequence and methylome profiling of the almond [Prunus dulcis (Mill.) D.A. Webb] cultivar 'Nonpareil'.</title>
        <authorList>
            <person name="D'Amico-Willman K.M."/>
            <person name="Ouma W.Z."/>
            <person name="Meulia T."/>
            <person name="Sideli G.M."/>
            <person name="Gradziel T.M."/>
            <person name="Fresnedo-Ramirez J."/>
        </authorList>
    </citation>
    <scope>NUCLEOTIDE SEQUENCE [LARGE SCALE GENOMIC DNA]</scope>
    <source>
        <strain evidence="3">Clone GOH B32 T37-40</strain>
    </source>
</reference>
<reference evidence="4" key="1">
    <citation type="submission" date="2019-07" db="EMBL/GenBank/DDBJ databases">
        <authorList>
            <person name="Alioto T."/>
            <person name="Alioto T."/>
            <person name="Gomez Garrido J."/>
        </authorList>
    </citation>
    <scope>NUCLEOTIDE SEQUENCE</scope>
</reference>
<dbReference type="EMBL" id="CABIKO010000415">
    <property type="protein sequence ID" value="VVA35896.1"/>
    <property type="molecule type" value="Genomic_DNA"/>
</dbReference>
<gene>
    <name evidence="4" type="ORF">ALMOND_2B001334</name>
    <name evidence="3" type="ORF">L3X38_002145</name>
</gene>
<organism evidence="4 5">
    <name type="scientific">Prunus dulcis</name>
    <name type="common">Almond</name>
    <name type="synonym">Amygdalus dulcis</name>
    <dbReference type="NCBI Taxonomy" id="3755"/>
    <lineage>
        <taxon>Eukaryota</taxon>
        <taxon>Viridiplantae</taxon>
        <taxon>Streptophyta</taxon>
        <taxon>Embryophyta</taxon>
        <taxon>Tracheophyta</taxon>
        <taxon>Spermatophyta</taxon>
        <taxon>Magnoliopsida</taxon>
        <taxon>eudicotyledons</taxon>
        <taxon>Gunneridae</taxon>
        <taxon>Pentapetalae</taxon>
        <taxon>rosids</taxon>
        <taxon>fabids</taxon>
        <taxon>Rosales</taxon>
        <taxon>Rosaceae</taxon>
        <taxon>Amygdaloideae</taxon>
        <taxon>Amygdaleae</taxon>
        <taxon>Prunus</taxon>
    </lineage>
</organism>
<dbReference type="Proteomes" id="UP001054821">
    <property type="component" value="Chromosome 1"/>
</dbReference>
<keyword evidence="6" id="KW-1185">Reference proteome</keyword>
<dbReference type="Gramene" id="VVA35896">
    <property type="protein sequence ID" value="VVA35896"/>
    <property type="gene ID" value="Prudul26B001334"/>
</dbReference>
<evidence type="ECO:0000256" key="1">
    <source>
        <dbReference type="SAM" id="Phobius"/>
    </source>
</evidence>
<dbReference type="Pfam" id="PF13456">
    <property type="entry name" value="RVT_3"/>
    <property type="match status" value="1"/>
</dbReference>
<feature type="domain" description="RNase H type-1" evidence="2">
    <location>
        <begin position="15"/>
        <end position="70"/>
    </location>
</feature>
<evidence type="ECO:0000313" key="5">
    <source>
        <dbReference type="Proteomes" id="UP000327085"/>
    </source>
</evidence>
<dbReference type="PANTHER" id="PTHR47723">
    <property type="entry name" value="OS05G0353850 PROTEIN"/>
    <property type="match status" value="1"/>
</dbReference>
<protein>
    <submittedName>
        <fullName evidence="4">PREDICTED: PRUPE_7G038400</fullName>
    </submittedName>
</protein>
<evidence type="ECO:0000313" key="4">
    <source>
        <dbReference type="EMBL" id="VVA35896.1"/>
    </source>
</evidence>
<keyword evidence="1" id="KW-1133">Transmembrane helix</keyword>
<evidence type="ECO:0000313" key="6">
    <source>
        <dbReference type="Proteomes" id="UP001054821"/>
    </source>
</evidence>
<dbReference type="Proteomes" id="UP000327085">
    <property type="component" value="Chromosome 1"/>
</dbReference>